<dbReference type="InterPro" id="IPR050275">
    <property type="entry name" value="PGM_Phosphatase"/>
</dbReference>
<dbReference type="InParanoid" id="A0A2R5G9Z3"/>
<feature type="region of interest" description="Disordered" evidence="3">
    <location>
        <begin position="162"/>
        <end position="188"/>
    </location>
</feature>
<feature type="region of interest" description="Disordered" evidence="3">
    <location>
        <begin position="470"/>
        <end position="489"/>
    </location>
</feature>
<dbReference type="EMBL" id="BEYU01000036">
    <property type="protein sequence ID" value="GBG27846.1"/>
    <property type="molecule type" value="Genomic_DNA"/>
</dbReference>
<organism evidence="4 5">
    <name type="scientific">Hondaea fermentalgiana</name>
    <dbReference type="NCBI Taxonomy" id="2315210"/>
    <lineage>
        <taxon>Eukaryota</taxon>
        <taxon>Sar</taxon>
        <taxon>Stramenopiles</taxon>
        <taxon>Bigyra</taxon>
        <taxon>Labyrinthulomycetes</taxon>
        <taxon>Thraustochytrida</taxon>
        <taxon>Thraustochytriidae</taxon>
        <taxon>Hondaea</taxon>
    </lineage>
</organism>
<dbReference type="InterPro" id="IPR013078">
    <property type="entry name" value="His_Pase_superF_clade-1"/>
</dbReference>
<dbReference type="GO" id="GO:0005737">
    <property type="term" value="C:cytoplasm"/>
    <property type="evidence" value="ECO:0007669"/>
    <property type="project" value="TreeGrafter"/>
</dbReference>
<name>A0A2R5G9Z3_9STRA</name>
<dbReference type="OrthoDB" id="496981at2759"/>
<keyword evidence="1" id="KW-0324">Glycolysis</keyword>
<dbReference type="PANTHER" id="PTHR48100:SF1">
    <property type="entry name" value="HISTIDINE PHOSPHATASE FAMILY PROTEIN-RELATED"/>
    <property type="match status" value="1"/>
</dbReference>
<dbReference type="SMART" id="SM00855">
    <property type="entry name" value="PGAM"/>
    <property type="match status" value="1"/>
</dbReference>
<protein>
    <submittedName>
        <fullName evidence="4">Uncharacterized protein</fullName>
    </submittedName>
</protein>
<keyword evidence="2" id="KW-0413">Isomerase</keyword>
<evidence type="ECO:0000256" key="2">
    <source>
        <dbReference type="ARBA" id="ARBA00023235"/>
    </source>
</evidence>
<dbReference type="Gene3D" id="3.40.50.1240">
    <property type="entry name" value="Phosphoglycerate mutase-like"/>
    <property type="match status" value="2"/>
</dbReference>
<comment type="caution">
    <text evidence="4">The sequence shown here is derived from an EMBL/GenBank/DDBJ whole genome shotgun (WGS) entry which is preliminary data.</text>
</comment>
<evidence type="ECO:0000313" key="5">
    <source>
        <dbReference type="Proteomes" id="UP000241890"/>
    </source>
</evidence>
<dbReference type="PROSITE" id="PS00175">
    <property type="entry name" value="PG_MUTASE"/>
    <property type="match status" value="1"/>
</dbReference>
<sequence length="549" mass="60995">MLPFAEATDILQLEVISDRNLLGAARVIGTAQCSVADLGVNREITALPLRKDPGVTIRIRRVFSVPGRKKLYLVRHGESRWNRAQARRNVVGMLAFRDHPLNKTGAQQAIDLNKRWRFEANVESNRREEDEDLLNQTIDPRAAAAAMSAIAAQATMGQADLPACDSSKTRLDAQEQEQEEKEEKENESLEAGFFRAKAIFSSPLTRSLQTALLGLQHHPCALETGITLLTCAREVQNLLGKDSMGAVCGEESFLRAKQLLRDECGDLHSNWEAGVQGVDPYDAESEWWIATKESRASVVARTEDFVNTIRYRPEREIIVVGHSLFFKHLFQSLSWDLDMQHPDYAAKRSLLDQLRRFKIENCGVVGVELSFEHYWPHMRRHASLARLLPDEAVLGRRPLRRALVATASGAMVAGKVIPSDINRPASSDAPDRARAAVATPPMAVPGVKRTTFSAPDLEPAEIIMDDERTSTMQVEEGESKTEGEGEDVRYEEQMDAETELEESFGMDVEQDIVRSQILEAAAIVDVQLLFGSGLSNAPDESVDILAQTT</sequence>
<dbReference type="PANTHER" id="PTHR48100">
    <property type="entry name" value="BROAD-SPECIFICITY PHOSPHATASE YOR283W-RELATED"/>
    <property type="match status" value="1"/>
</dbReference>
<dbReference type="Proteomes" id="UP000241890">
    <property type="component" value="Unassembled WGS sequence"/>
</dbReference>
<proteinExistence type="predicted"/>
<dbReference type="InterPro" id="IPR001345">
    <property type="entry name" value="PG/BPGM_mutase_AS"/>
</dbReference>
<gene>
    <name evidence="4" type="ORF">FCC1311_040692</name>
</gene>
<evidence type="ECO:0000256" key="1">
    <source>
        <dbReference type="ARBA" id="ARBA00023152"/>
    </source>
</evidence>
<keyword evidence="5" id="KW-1185">Reference proteome</keyword>
<dbReference type="InterPro" id="IPR029033">
    <property type="entry name" value="His_PPase_superfam"/>
</dbReference>
<accession>A0A2R5G9Z3</accession>
<dbReference type="SUPFAM" id="SSF53254">
    <property type="entry name" value="Phosphoglycerate mutase-like"/>
    <property type="match status" value="1"/>
</dbReference>
<evidence type="ECO:0000256" key="3">
    <source>
        <dbReference type="SAM" id="MobiDB-lite"/>
    </source>
</evidence>
<reference evidence="4 5" key="1">
    <citation type="submission" date="2017-12" db="EMBL/GenBank/DDBJ databases">
        <title>Sequencing, de novo assembly and annotation of complete genome of a new Thraustochytrid species, strain FCC1311.</title>
        <authorList>
            <person name="Sedici K."/>
            <person name="Godart F."/>
            <person name="Aiese Cigliano R."/>
            <person name="Sanseverino W."/>
            <person name="Barakat M."/>
            <person name="Ortet P."/>
            <person name="Marechal E."/>
            <person name="Cagnac O."/>
            <person name="Amato A."/>
        </authorList>
    </citation>
    <scope>NUCLEOTIDE SEQUENCE [LARGE SCALE GENOMIC DNA]</scope>
</reference>
<dbReference type="GO" id="GO:0016791">
    <property type="term" value="F:phosphatase activity"/>
    <property type="evidence" value="ECO:0007669"/>
    <property type="project" value="TreeGrafter"/>
</dbReference>
<feature type="compositionally biased region" description="Basic and acidic residues" evidence="3">
    <location>
        <begin position="477"/>
        <end position="489"/>
    </location>
</feature>
<evidence type="ECO:0000313" key="4">
    <source>
        <dbReference type="EMBL" id="GBG27846.1"/>
    </source>
</evidence>
<dbReference type="AlphaFoldDB" id="A0A2R5G9Z3"/>